<accession>A0ABD3Q2S5</accession>
<feature type="region of interest" description="Disordered" evidence="3">
    <location>
        <begin position="1031"/>
        <end position="1075"/>
    </location>
</feature>
<dbReference type="PROSITE" id="PS50084">
    <property type="entry name" value="KH_TYPE_1"/>
    <property type="match status" value="1"/>
</dbReference>
<reference evidence="5 6" key="1">
    <citation type="submission" date="2024-10" db="EMBL/GenBank/DDBJ databases">
        <title>Updated reference genomes for cyclostephanoid diatoms.</title>
        <authorList>
            <person name="Roberts W.R."/>
            <person name="Alverson A.J."/>
        </authorList>
    </citation>
    <scope>NUCLEOTIDE SEQUENCE [LARGE SCALE GENOMIC DNA]</scope>
    <source>
        <strain evidence="5 6">AJA276-08</strain>
    </source>
</reference>
<dbReference type="Pfam" id="PF00226">
    <property type="entry name" value="DnaJ"/>
    <property type="match status" value="1"/>
</dbReference>
<comment type="caution">
    <text evidence="5">The sequence shown here is derived from an EMBL/GenBank/DDBJ whole genome shotgun (WGS) entry which is preliminary data.</text>
</comment>
<dbReference type="PROSITE" id="PS50076">
    <property type="entry name" value="DNAJ_2"/>
    <property type="match status" value="1"/>
</dbReference>
<evidence type="ECO:0000256" key="1">
    <source>
        <dbReference type="PROSITE-ProRule" id="PRU00117"/>
    </source>
</evidence>
<evidence type="ECO:0000313" key="6">
    <source>
        <dbReference type="Proteomes" id="UP001530315"/>
    </source>
</evidence>
<feature type="region of interest" description="Disordered" evidence="3">
    <location>
        <begin position="101"/>
        <end position="130"/>
    </location>
</feature>
<dbReference type="SUPFAM" id="SSF54791">
    <property type="entry name" value="Eukaryotic type KH-domain (KH-domain type I)"/>
    <property type="match status" value="1"/>
</dbReference>
<dbReference type="InterPro" id="IPR036869">
    <property type="entry name" value="J_dom_sf"/>
</dbReference>
<feature type="compositionally biased region" description="Polar residues" evidence="3">
    <location>
        <begin position="107"/>
        <end position="116"/>
    </location>
</feature>
<keyword evidence="6" id="KW-1185">Reference proteome</keyword>
<organism evidence="5 6">
    <name type="scientific">Stephanodiscus triporus</name>
    <dbReference type="NCBI Taxonomy" id="2934178"/>
    <lineage>
        <taxon>Eukaryota</taxon>
        <taxon>Sar</taxon>
        <taxon>Stramenopiles</taxon>
        <taxon>Ochrophyta</taxon>
        <taxon>Bacillariophyta</taxon>
        <taxon>Coscinodiscophyceae</taxon>
        <taxon>Thalassiosirophycidae</taxon>
        <taxon>Stephanodiscales</taxon>
        <taxon>Stephanodiscaceae</taxon>
        <taxon>Stephanodiscus</taxon>
    </lineage>
</organism>
<feature type="compositionally biased region" description="Low complexity" evidence="3">
    <location>
        <begin position="119"/>
        <end position="129"/>
    </location>
</feature>
<dbReference type="InterPro" id="IPR001623">
    <property type="entry name" value="DnaJ_domain"/>
</dbReference>
<dbReference type="EMBL" id="JALLAZ020000475">
    <property type="protein sequence ID" value="KAL3794357.1"/>
    <property type="molecule type" value="Genomic_DNA"/>
</dbReference>
<dbReference type="CDD" id="cd06257">
    <property type="entry name" value="DnaJ"/>
    <property type="match status" value="1"/>
</dbReference>
<evidence type="ECO:0000259" key="4">
    <source>
        <dbReference type="PROSITE" id="PS50076"/>
    </source>
</evidence>
<keyword evidence="1" id="KW-0694">RNA-binding</keyword>
<gene>
    <name evidence="5" type="ORF">ACHAW5_003935</name>
</gene>
<feature type="compositionally biased region" description="Basic and acidic residues" evidence="3">
    <location>
        <begin position="392"/>
        <end position="425"/>
    </location>
</feature>
<dbReference type="Gene3D" id="3.30.1370.10">
    <property type="entry name" value="K Homology domain, type 1"/>
    <property type="match status" value="1"/>
</dbReference>
<dbReference type="Gene3D" id="1.10.287.110">
    <property type="entry name" value="DnaJ domain"/>
    <property type="match status" value="1"/>
</dbReference>
<feature type="coiled-coil region" evidence="2">
    <location>
        <begin position="760"/>
        <end position="788"/>
    </location>
</feature>
<dbReference type="InterPro" id="IPR036612">
    <property type="entry name" value="KH_dom_type_1_sf"/>
</dbReference>
<dbReference type="GO" id="GO:0003723">
    <property type="term" value="F:RNA binding"/>
    <property type="evidence" value="ECO:0007669"/>
    <property type="project" value="UniProtKB-UniRule"/>
</dbReference>
<protein>
    <recommendedName>
        <fullName evidence="4">J domain-containing protein</fullName>
    </recommendedName>
</protein>
<evidence type="ECO:0000313" key="5">
    <source>
        <dbReference type="EMBL" id="KAL3794357.1"/>
    </source>
</evidence>
<sequence length="1300" mass="145062">MTQSMSEAIFSVVTLTAAAPQPSNAPPAITNAMVRGGSATQPQTTTKTMVSYGPSDVAKLPLLLPFAFKNPSESIIIRSLMKEQHAADALANAMKREEALRGELQKAKSSGDQQDNAEVGGSRKSASVASGGGGALVVAKKNPKSKQQVARIREIESQIDCAIHAVAQCRTKLNDSATWTRSRLHSEYTKRAVLLESESRSYVELEEAYTFLVARVASSASILSEDYYNEQRLAYVTEMLPVMKRVGDKDARESMSALPYVQKFQADTSIIDAMIDEMHQLAITQALRSRSEKVPGSNPAKFKVLKHAEEILDRREVETGELARKHYRKRSIKLHPDRNGEQMRPIFEEFTDARNVLSDVKLRQNYLRHMLDVYKYYGTCQLPQQTVSDMMTESHDAWNRKNRPDKVKSKDGGADGGGKKDKPLKLEGGLQHQMPKGVMVNQRREDRKTMVSVSVHALRPIHDFYARVRSVRVKMRNTSDETHKFLLSRSDIVKTIQVDKRGPILANVIPVVDTALNPGNWEVFWYAALDTVGTDPLNPQNATKKEVVVTRPSTKVSFEVVDHQRARLIEEMDRAESSCTVIKAELSNTLRKLRTNHMDLASMRTPLRYGCYHQILVRARRKHSALHGYMTKTGRQSSVFDDLTQLLAESRQVFTELEEVADAAKKRRDKKDDGRRFKSYIASILEADDPVAWMKNVTIAELYREGGDVNRLYQLLIEGKGKFVLAFDSEMYTEASMREDLYSAKQRKDLAVKGEEAAAIEAKEEEEATYAEVKRKAEEEEFEKLRKEADLRDKWSMVGHNATIHGLTSEKGKSLNHQLARIIYFLVDKDRFEVVLYNLDEKVLLKKSNLTVYYGHVPKPKHQLHQQTGRKIDEVALQPPSSSSPKVNLPSMVRNCDDCTFENDDSSNACSVCTTPELKESNQEEPAVERKTEKEVHTALPHEQKPAAPSVIEHDYTKMKKTIYVRSSHSKKLTGKRGRKKKELVNKSGVADIHIETSAIGNQVPVHLIGSNDANLKAIALIQETVGVENVSETFDKPPSASTPPPSAPTPAHSSPLEVTAPTLPAPAPDAAGLVGTQSTAPVNSYQTSANYSNSCIFSGFTNSFMNGIHQISVSGSETEPTSQFSFDDALLPRGLMDISVTTPTTSLPREVPSEIGILSQVMTRETITVTEDGERSSASKTSSSFSLNENDPLLIFLRSQHQCIKGTVEEFYVWLVKSEDIDSIAALKEAVSDDEYLEDSMKVGCGSSGLKGFKRKAFQRAVWEYREEQADMNGNSLLPANLFSDFDGHEFIISGKHKR</sequence>
<dbReference type="Proteomes" id="UP001530315">
    <property type="component" value="Unassembled WGS sequence"/>
</dbReference>
<feature type="region of interest" description="Disordered" evidence="3">
    <location>
        <begin position="391"/>
        <end position="426"/>
    </location>
</feature>
<name>A0ABD3Q2S5_9STRA</name>
<evidence type="ECO:0000256" key="3">
    <source>
        <dbReference type="SAM" id="MobiDB-lite"/>
    </source>
</evidence>
<dbReference type="SUPFAM" id="SSF46565">
    <property type="entry name" value="Chaperone J-domain"/>
    <property type="match status" value="1"/>
</dbReference>
<feature type="domain" description="J" evidence="4">
    <location>
        <begin position="307"/>
        <end position="370"/>
    </location>
</feature>
<proteinExistence type="predicted"/>
<feature type="compositionally biased region" description="Low complexity" evidence="3">
    <location>
        <begin position="1050"/>
        <end position="1075"/>
    </location>
</feature>
<evidence type="ECO:0000256" key="2">
    <source>
        <dbReference type="SAM" id="Coils"/>
    </source>
</evidence>
<keyword evidence="2" id="KW-0175">Coiled coil</keyword>